<evidence type="ECO:0000256" key="2">
    <source>
        <dbReference type="SAM" id="SignalP"/>
    </source>
</evidence>
<feature type="compositionally biased region" description="Low complexity" evidence="1">
    <location>
        <begin position="37"/>
        <end position="48"/>
    </location>
</feature>
<feature type="chain" id="PRO_5030135749" description="Outer membrane beta-barrel protein" evidence="2">
    <location>
        <begin position="25"/>
        <end position="342"/>
    </location>
</feature>
<dbReference type="Pfam" id="PF20367">
    <property type="entry name" value="DUF6662"/>
    <property type="match status" value="1"/>
</dbReference>
<evidence type="ECO:0000313" key="3">
    <source>
        <dbReference type="EMBL" id="MPR29354.1"/>
    </source>
</evidence>
<organism evidence="3 4">
    <name type="scientific">Microvirga tunisiensis</name>
    <dbReference type="NCBI Taxonomy" id="2108360"/>
    <lineage>
        <taxon>Bacteria</taxon>
        <taxon>Pseudomonadati</taxon>
        <taxon>Pseudomonadota</taxon>
        <taxon>Alphaproteobacteria</taxon>
        <taxon>Hyphomicrobiales</taxon>
        <taxon>Methylobacteriaceae</taxon>
        <taxon>Microvirga</taxon>
    </lineage>
</organism>
<protein>
    <recommendedName>
        <fullName evidence="5">Outer membrane beta-barrel protein</fullName>
    </recommendedName>
</protein>
<keyword evidence="4" id="KW-1185">Reference proteome</keyword>
<dbReference type="Proteomes" id="UP000403266">
    <property type="component" value="Unassembled WGS sequence"/>
</dbReference>
<dbReference type="AlphaFoldDB" id="A0A5N7MTC5"/>
<sequence length="342" mass="37657">MLLSPVLRVAPALALVALIHPACAEGLPRRSPPRPAQPQGRQQAQDNKQSQEDKQSQSEIDTEDLFGFTEGSDVGDPGELEASIDSTGRFGRRGGRYGVFSPTLELEYTPAERLSLSLDATFDHYWIRNVPDLENRNTGGLSQFSTQMRYQFIQRDPSPVGVTLSLEPQFGFFDQDTGERARRTALEAVLSLDMALVPERVFGAVNLTYEGERVRPKGFIGLDRDLDEVDPSDPAAVAITRTPAERESTLGISAAAAFQAVPNLFVGAEARYLRQYEGLDFKAFEGRALFIGPTLYMKVSDHLSLSAAWDVQVAGKANDGSGHLDLENFERHQAKLKLIAQF</sequence>
<evidence type="ECO:0008006" key="5">
    <source>
        <dbReference type="Google" id="ProtNLM"/>
    </source>
</evidence>
<gene>
    <name evidence="3" type="ORF">FS320_30725</name>
</gene>
<proteinExistence type="predicted"/>
<reference evidence="3 4" key="1">
    <citation type="journal article" date="2019" name="Syst. Appl. Microbiol.">
        <title>Microvirga tunisiensis sp. nov., a root nodule symbiotic bacterium isolated from Lupinus micranthus and L. luteus grown in Northern Tunisia.</title>
        <authorList>
            <person name="Msaddak A."/>
            <person name="Rejili M."/>
            <person name="Duran D."/>
            <person name="Mars M."/>
            <person name="Palacios J.M."/>
            <person name="Ruiz-Argueso T."/>
            <person name="Rey L."/>
            <person name="Imperial J."/>
        </authorList>
    </citation>
    <scope>NUCLEOTIDE SEQUENCE [LARGE SCALE GENOMIC DNA]</scope>
    <source>
        <strain evidence="3 4">Lmie10</strain>
    </source>
</reference>
<dbReference type="OrthoDB" id="8004182at2"/>
<evidence type="ECO:0000313" key="4">
    <source>
        <dbReference type="Proteomes" id="UP000403266"/>
    </source>
</evidence>
<dbReference type="InterPro" id="IPR046603">
    <property type="entry name" value="DUF6662"/>
</dbReference>
<feature type="region of interest" description="Disordered" evidence="1">
    <location>
        <begin position="25"/>
        <end position="87"/>
    </location>
</feature>
<accession>A0A5N7MTC5</accession>
<name>A0A5N7MTC5_9HYPH</name>
<feature type="signal peptide" evidence="2">
    <location>
        <begin position="1"/>
        <end position="24"/>
    </location>
</feature>
<evidence type="ECO:0000256" key="1">
    <source>
        <dbReference type="SAM" id="MobiDB-lite"/>
    </source>
</evidence>
<dbReference type="RefSeq" id="WP_152716135.1">
    <property type="nucleotide sequence ID" value="NZ_VOSJ01000233.1"/>
</dbReference>
<dbReference type="EMBL" id="VOSK01000221">
    <property type="protein sequence ID" value="MPR29354.1"/>
    <property type="molecule type" value="Genomic_DNA"/>
</dbReference>
<comment type="caution">
    <text evidence="3">The sequence shown here is derived from an EMBL/GenBank/DDBJ whole genome shotgun (WGS) entry which is preliminary data.</text>
</comment>
<keyword evidence="2" id="KW-0732">Signal</keyword>